<feature type="compositionally biased region" description="Basic and acidic residues" evidence="1">
    <location>
        <begin position="270"/>
        <end position="283"/>
    </location>
</feature>
<feature type="compositionally biased region" description="Basic and acidic residues" evidence="1">
    <location>
        <begin position="506"/>
        <end position="530"/>
    </location>
</feature>
<feature type="region of interest" description="Disordered" evidence="1">
    <location>
        <begin position="506"/>
        <end position="541"/>
    </location>
</feature>
<feature type="compositionally biased region" description="Basic and acidic residues" evidence="1">
    <location>
        <begin position="50"/>
        <end position="71"/>
    </location>
</feature>
<feature type="compositionally biased region" description="Polar residues" evidence="1">
    <location>
        <begin position="139"/>
        <end position="166"/>
    </location>
</feature>
<dbReference type="Pfam" id="PF08297">
    <property type="entry name" value="U3_snoRNA_assoc"/>
    <property type="match status" value="1"/>
</dbReference>
<reference evidence="2" key="1">
    <citation type="journal article" date="2020" name="Stud. Mycol.">
        <title>101 Dothideomycetes genomes: a test case for predicting lifestyles and emergence of pathogens.</title>
        <authorList>
            <person name="Haridas S."/>
            <person name="Albert R."/>
            <person name="Binder M."/>
            <person name="Bloem J."/>
            <person name="Labutti K."/>
            <person name="Salamov A."/>
            <person name="Andreopoulos B."/>
            <person name="Baker S."/>
            <person name="Barry K."/>
            <person name="Bills G."/>
            <person name="Bluhm B."/>
            <person name="Cannon C."/>
            <person name="Castanera R."/>
            <person name="Culley D."/>
            <person name="Daum C."/>
            <person name="Ezra D."/>
            <person name="Gonzalez J."/>
            <person name="Henrissat B."/>
            <person name="Kuo A."/>
            <person name="Liang C."/>
            <person name="Lipzen A."/>
            <person name="Lutzoni F."/>
            <person name="Magnuson J."/>
            <person name="Mondo S."/>
            <person name="Nolan M."/>
            <person name="Ohm R."/>
            <person name="Pangilinan J."/>
            <person name="Park H.-J."/>
            <person name="Ramirez L."/>
            <person name="Alfaro M."/>
            <person name="Sun H."/>
            <person name="Tritt A."/>
            <person name="Yoshinaga Y."/>
            <person name="Zwiers L.-H."/>
            <person name="Turgeon B."/>
            <person name="Goodwin S."/>
            <person name="Spatafora J."/>
            <person name="Crous P."/>
            <person name="Grigoriev I."/>
        </authorList>
    </citation>
    <scope>NUCLEOTIDE SEQUENCE</scope>
    <source>
        <strain evidence="2">CBS 207.26</strain>
    </source>
</reference>
<evidence type="ECO:0000256" key="1">
    <source>
        <dbReference type="SAM" id="MobiDB-lite"/>
    </source>
</evidence>
<feature type="compositionally biased region" description="Polar residues" evidence="1">
    <location>
        <begin position="245"/>
        <end position="259"/>
    </location>
</feature>
<evidence type="ECO:0000313" key="2">
    <source>
        <dbReference type="EMBL" id="KAF2180804.1"/>
    </source>
</evidence>
<evidence type="ECO:0000313" key="3">
    <source>
        <dbReference type="Proteomes" id="UP000800200"/>
    </source>
</evidence>
<dbReference type="OrthoDB" id="5423707at2759"/>
<sequence length="541" mass="59374">MVSTRRGPVGSSTPTSSATQKTPRSTAQRGKRAWDIEGTSAASAKRRKHESPENGEPKEADEGIEAPRETDNLQDAPKPILDTIEVKSISESFGSTGNVSSKEKLPYRRQPSPKVVIRVKSQSPTEPVSADLDAPSENEVPSSTQEAEYYTPKTQIPSSVYATPATTLKAAPGSPTSEPEIYDVDQRTESSTKKTKKGKISAPVMELPDETPSSMWESDQASTSAQESDEEPTPIPASKQEGKKSTTSKFPDEIPSSTFDSEDAILSTQESDKEPTPASESKKGHVRFGSGEPSEHESAQEPAPASVSKQSRSRFVPIQKITDDEESDSDEAPEMVTAATALSKTKAAETAASQAYKALQEKQRLKKKVQAERMAEEQERKRKKEEKKAKKIAKAELREAQYDKGQGKGPKLDIHNLPALLPDSLLEAAGERRPPTPPPATLPGQDAAAKWKEKLNRHIKFLERGEKPIKDVRKGPVNVHVLAKQNSLLPPKANRDTKHVREKWLKGKQAEKRGKNGRKDLEFRKIERRSTGGGFLRGEDR</sequence>
<feature type="compositionally biased region" description="Polar residues" evidence="1">
    <location>
        <begin position="89"/>
        <end position="100"/>
    </location>
</feature>
<gene>
    <name evidence="2" type="ORF">K469DRAFT_741017</name>
</gene>
<accession>A0A6A6DMN5</accession>
<dbReference type="GO" id="GO:0030515">
    <property type="term" value="F:snoRNA binding"/>
    <property type="evidence" value="ECO:0007669"/>
    <property type="project" value="InterPro"/>
</dbReference>
<feature type="compositionally biased region" description="Acidic residues" evidence="1">
    <location>
        <begin position="323"/>
        <end position="333"/>
    </location>
</feature>
<dbReference type="InterPro" id="IPR013268">
    <property type="entry name" value="UTP16"/>
</dbReference>
<protein>
    <submittedName>
        <fullName evidence="2">Uncharacterized protein</fullName>
    </submittedName>
</protein>
<keyword evidence="3" id="KW-1185">Reference proteome</keyword>
<dbReference type="EMBL" id="ML994656">
    <property type="protein sequence ID" value="KAF2180804.1"/>
    <property type="molecule type" value="Genomic_DNA"/>
</dbReference>
<organism evidence="2 3">
    <name type="scientific">Zopfia rhizophila CBS 207.26</name>
    <dbReference type="NCBI Taxonomy" id="1314779"/>
    <lineage>
        <taxon>Eukaryota</taxon>
        <taxon>Fungi</taxon>
        <taxon>Dikarya</taxon>
        <taxon>Ascomycota</taxon>
        <taxon>Pezizomycotina</taxon>
        <taxon>Dothideomycetes</taxon>
        <taxon>Dothideomycetes incertae sedis</taxon>
        <taxon>Zopfiaceae</taxon>
        <taxon>Zopfia</taxon>
    </lineage>
</organism>
<proteinExistence type="predicted"/>
<feature type="compositionally biased region" description="Polar residues" evidence="1">
    <location>
        <begin position="10"/>
        <end position="28"/>
    </location>
</feature>
<name>A0A6A6DMN5_9PEZI</name>
<feature type="compositionally biased region" description="Basic and acidic residues" evidence="1">
    <location>
        <begin position="393"/>
        <end position="414"/>
    </location>
</feature>
<feature type="region of interest" description="Disordered" evidence="1">
    <location>
        <begin position="1"/>
        <end position="334"/>
    </location>
</feature>
<feature type="compositionally biased region" description="Basic residues" evidence="1">
    <location>
        <begin position="381"/>
        <end position="392"/>
    </location>
</feature>
<dbReference type="GO" id="GO:0006364">
    <property type="term" value="P:rRNA processing"/>
    <property type="evidence" value="ECO:0007669"/>
    <property type="project" value="InterPro"/>
</dbReference>
<feature type="compositionally biased region" description="Basic and acidic residues" evidence="1">
    <location>
        <begin position="367"/>
        <end position="380"/>
    </location>
</feature>
<feature type="compositionally biased region" description="Gly residues" evidence="1">
    <location>
        <begin position="531"/>
        <end position="541"/>
    </location>
</feature>
<feature type="compositionally biased region" description="Polar residues" evidence="1">
    <location>
        <begin position="211"/>
        <end position="226"/>
    </location>
</feature>
<feature type="region of interest" description="Disordered" evidence="1">
    <location>
        <begin position="367"/>
        <end position="416"/>
    </location>
</feature>
<dbReference type="AlphaFoldDB" id="A0A6A6DMN5"/>
<dbReference type="Proteomes" id="UP000800200">
    <property type="component" value="Unassembled WGS sequence"/>
</dbReference>